<dbReference type="GO" id="GO:0046417">
    <property type="term" value="P:chorismate metabolic process"/>
    <property type="evidence" value="ECO:0007669"/>
    <property type="project" value="InterPro"/>
</dbReference>
<comment type="pathway">
    <text evidence="1">Metabolic intermediate biosynthesis; prephenate biosynthesis; prephenate from chorismate: step 1/1.</text>
</comment>
<keyword evidence="7" id="KW-1185">Reference proteome</keyword>
<dbReference type="EC" id="5.4.99.5" evidence="2"/>
<evidence type="ECO:0000259" key="5">
    <source>
        <dbReference type="PROSITE" id="PS51168"/>
    </source>
</evidence>
<dbReference type="SUPFAM" id="SSF48600">
    <property type="entry name" value="Chorismate mutase II"/>
    <property type="match status" value="1"/>
</dbReference>
<dbReference type="InterPro" id="IPR002701">
    <property type="entry name" value="CM_II_prokaryot"/>
</dbReference>
<evidence type="ECO:0000313" key="7">
    <source>
        <dbReference type="Proteomes" id="UP000608024"/>
    </source>
</evidence>
<evidence type="ECO:0000256" key="4">
    <source>
        <dbReference type="ARBA" id="ARBA00023235"/>
    </source>
</evidence>
<reference evidence="6" key="1">
    <citation type="journal article" date="2014" name="Int. J. Syst. Evol. Microbiol.">
        <title>Complete genome sequence of Corynebacterium casei LMG S-19264T (=DSM 44701T), isolated from a smear-ripened cheese.</title>
        <authorList>
            <consortium name="US DOE Joint Genome Institute (JGI-PGF)"/>
            <person name="Walter F."/>
            <person name="Albersmeier A."/>
            <person name="Kalinowski J."/>
            <person name="Ruckert C."/>
        </authorList>
    </citation>
    <scope>NUCLEOTIDE SEQUENCE</scope>
    <source>
        <strain evidence="6">JCM 4784</strain>
    </source>
</reference>
<dbReference type="PANTHER" id="PTHR38041:SF2">
    <property type="entry name" value="SECRETED CHORISMATE MUTASE"/>
    <property type="match status" value="1"/>
</dbReference>
<feature type="domain" description="Chorismate mutase" evidence="5">
    <location>
        <begin position="87"/>
        <end position="185"/>
    </location>
</feature>
<organism evidence="6 7">
    <name type="scientific">Streptomyces longispororuber</name>
    <dbReference type="NCBI Taxonomy" id="68230"/>
    <lineage>
        <taxon>Bacteria</taxon>
        <taxon>Bacillati</taxon>
        <taxon>Actinomycetota</taxon>
        <taxon>Actinomycetes</taxon>
        <taxon>Kitasatosporales</taxon>
        <taxon>Streptomycetaceae</taxon>
        <taxon>Streptomyces</taxon>
    </lineage>
</organism>
<keyword evidence="4" id="KW-0413">Isomerase</keyword>
<reference evidence="6" key="2">
    <citation type="submission" date="2020-09" db="EMBL/GenBank/DDBJ databases">
        <authorList>
            <person name="Sun Q."/>
            <person name="Ohkuma M."/>
        </authorList>
    </citation>
    <scope>NUCLEOTIDE SEQUENCE</scope>
    <source>
        <strain evidence="6">JCM 4784</strain>
    </source>
</reference>
<dbReference type="InterPro" id="IPR008240">
    <property type="entry name" value="Chorismate_mutase_periplasmic"/>
</dbReference>
<proteinExistence type="predicted"/>
<dbReference type="InterPro" id="IPR051331">
    <property type="entry name" value="Chorismate_mutase-related"/>
</dbReference>
<dbReference type="SMART" id="SM00830">
    <property type="entry name" value="CM_2"/>
    <property type="match status" value="1"/>
</dbReference>
<dbReference type="NCBIfam" id="TIGR01806">
    <property type="entry name" value="CM_mono2"/>
    <property type="match status" value="1"/>
</dbReference>
<protein>
    <recommendedName>
        <fullName evidence="2">chorismate mutase</fullName>
        <ecNumber evidence="2">5.4.99.5</ecNumber>
    </recommendedName>
</protein>
<comment type="caution">
    <text evidence="6">The sequence shown here is derived from an EMBL/GenBank/DDBJ whole genome shotgun (WGS) entry which is preliminary data.</text>
</comment>
<evidence type="ECO:0000256" key="3">
    <source>
        <dbReference type="ARBA" id="ARBA00022729"/>
    </source>
</evidence>
<dbReference type="Pfam" id="PF01817">
    <property type="entry name" value="CM_2"/>
    <property type="match status" value="1"/>
</dbReference>
<dbReference type="InterPro" id="IPR036979">
    <property type="entry name" value="CM_dom_sf"/>
</dbReference>
<gene>
    <name evidence="6" type="ORF">GCM10018785_73680</name>
</gene>
<keyword evidence="3" id="KW-0732">Signal</keyword>
<name>A0A919ADG2_9ACTN</name>
<sequence>MVVNRVIAVTADQSTRGTPVHLAPSAVSSRGRLLAAGGAAALLLAAQGPATAAPVPRPAATASATAVPVPRPAATASATAVPVPHPVATAAPVPRPAAAASAAHPGPYARLHVVVGLSARRLATAEPVAAAKYGTGGPVDDPARERRVLDAVARQAVEAGGGPGVTVRVFRDQIEAHKAVQRALHRRWDADPASAPAERPRLDAVREEIDRVNGELVRALAAALPARTAPSCAGLLAAATAQVRHERALDGTHAVALGRAVRAVCG</sequence>
<dbReference type="InterPro" id="IPR036263">
    <property type="entry name" value="Chorismate_II_sf"/>
</dbReference>
<dbReference type="PROSITE" id="PS51168">
    <property type="entry name" value="CHORISMATE_MUT_2"/>
    <property type="match status" value="1"/>
</dbReference>
<accession>A0A919ADG2</accession>
<dbReference type="EMBL" id="BNBT01000247">
    <property type="protein sequence ID" value="GHE99147.1"/>
    <property type="molecule type" value="Genomic_DNA"/>
</dbReference>
<dbReference type="GO" id="GO:0009697">
    <property type="term" value="P:salicylic acid biosynthetic process"/>
    <property type="evidence" value="ECO:0007669"/>
    <property type="project" value="TreeGrafter"/>
</dbReference>
<dbReference type="GO" id="GO:0004106">
    <property type="term" value="F:chorismate mutase activity"/>
    <property type="evidence" value="ECO:0007669"/>
    <property type="project" value="UniProtKB-EC"/>
</dbReference>
<evidence type="ECO:0000313" key="6">
    <source>
        <dbReference type="EMBL" id="GHE99147.1"/>
    </source>
</evidence>
<dbReference type="PANTHER" id="PTHR38041">
    <property type="entry name" value="CHORISMATE MUTASE"/>
    <property type="match status" value="1"/>
</dbReference>
<dbReference type="Proteomes" id="UP000608024">
    <property type="component" value="Unassembled WGS sequence"/>
</dbReference>
<evidence type="ECO:0000256" key="2">
    <source>
        <dbReference type="ARBA" id="ARBA00012404"/>
    </source>
</evidence>
<evidence type="ECO:0000256" key="1">
    <source>
        <dbReference type="ARBA" id="ARBA00004817"/>
    </source>
</evidence>
<dbReference type="Gene3D" id="1.20.59.10">
    <property type="entry name" value="Chorismate mutase"/>
    <property type="match status" value="1"/>
</dbReference>
<dbReference type="AlphaFoldDB" id="A0A919ADG2"/>